<feature type="transmembrane region" description="Helical" evidence="1">
    <location>
        <begin position="6"/>
        <end position="27"/>
    </location>
</feature>
<feature type="transmembrane region" description="Helical" evidence="1">
    <location>
        <begin position="39"/>
        <end position="60"/>
    </location>
</feature>
<dbReference type="Pfam" id="PF11750">
    <property type="entry name" value="DUF3307"/>
    <property type="match status" value="1"/>
</dbReference>
<feature type="transmembrane region" description="Helical" evidence="1">
    <location>
        <begin position="186"/>
        <end position="206"/>
    </location>
</feature>
<feature type="transmembrane region" description="Helical" evidence="1">
    <location>
        <begin position="137"/>
        <end position="159"/>
    </location>
</feature>
<comment type="caution">
    <text evidence="2">The sequence shown here is derived from an EMBL/GenBank/DDBJ whole genome shotgun (WGS) entry which is preliminary data.</text>
</comment>
<reference evidence="2 3" key="1">
    <citation type="submission" date="2023-08" db="EMBL/GenBank/DDBJ databases">
        <authorList>
            <person name="Joshi A."/>
            <person name="Thite S."/>
        </authorList>
    </citation>
    <scope>NUCLEOTIDE SEQUENCE [LARGE SCALE GENOMIC DNA]</scope>
    <source>
        <strain evidence="2 3">AC40</strain>
    </source>
</reference>
<keyword evidence="1" id="KW-0812">Transmembrane</keyword>
<evidence type="ECO:0000313" key="3">
    <source>
        <dbReference type="Proteomes" id="UP001231616"/>
    </source>
</evidence>
<protein>
    <submittedName>
        <fullName evidence="2">DUF3307 domain-containing protein</fullName>
    </submittedName>
</protein>
<dbReference type="EMBL" id="JAUZVZ010000001">
    <property type="protein sequence ID" value="MDP4534730.1"/>
    <property type="molecule type" value="Genomic_DNA"/>
</dbReference>
<keyword evidence="1" id="KW-0472">Membrane</keyword>
<name>A0ABT9GVI6_9GAMM</name>
<feature type="transmembrane region" description="Helical" evidence="1">
    <location>
        <begin position="97"/>
        <end position="117"/>
    </location>
</feature>
<evidence type="ECO:0000313" key="2">
    <source>
        <dbReference type="EMBL" id="MDP4534730.1"/>
    </source>
</evidence>
<feature type="transmembrane region" description="Helical" evidence="1">
    <location>
        <begin position="226"/>
        <end position="249"/>
    </location>
</feature>
<dbReference type="InterPro" id="IPR021737">
    <property type="entry name" value="Phage_phiKZ_Orf197"/>
</dbReference>
<organism evidence="2 3">
    <name type="scientific">Alkalimonas collagenimarina</name>
    <dbReference type="NCBI Taxonomy" id="400390"/>
    <lineage>
        <taxon>Bacteria</taxon>
        <taxon>Pseudomonadati</taxon>
        <taxon>Pseudomonadota</taxon>
        <taxon>Gammaproteobacteria</taxon>
        <taxon>Alkalimonas</taxon>
    </lineage>
</organism>
<proteinExistence type="predicted"/>
<feature type="transmembrane region" description="Helical" evidence="1">
    <location>
        <begin position="66"/>
        <end position="85"/>
    </location>
</feature>
<keyword evidence="3" id="KW-1185">Reference proteome</keyword>
<keyword evidence="1" id="KW-1133">Transmembrane helix</keyword>
<dbReference type="RefSeq" id="WP_305891997.1">
    <property type="nucleotide sequence ID" value="NZ_JAUZVZ010000001.1"/>
</dbReference>
<dbReference type="Proteomes" id="UP001231616">
    <property type="component" value="Unassembled WGS sequence"/>
</dbReference>
<evidence type="ECO:0000256" key="1">
    <source>
        <dbReference type="SAM" id="Phobius"/>
    </source>
</evidence>
<gene>
    <name evidence="2" type="ORF">Q3O60_00790</name>
</gene>
<accession>A0ABT9GVI6</accession>
<sequence length="250" mass="27311">MTELSLLLSLLLAHVLADFFLQPTAWVRARVSQHWRAAALYYHSLLHFGLTLAVLCLWHWLNWSMLSVWLLLGSALVIAVSHCLIDLAKSYRQGFRYFLLDQVLHVLVITLVWLALTDTTMAQLLALAHNNALSPDVLLLVLAYLLVLKPASVVIGFVLNQIATPATGAGSGLPTAGHWIGMMERVLVLTLILVGQYGGVGFVIAAKSVLRFSDLRNANDRALTEYILLGSLLSLGLTLLLGIGVVQLLG</sequence>